<dbReference type="EMBL" id="UYRT01000458">
    <property type="protein sequence ID" value="VDK28221.1"/>
    <property type="molecule type" value="Genomic_DNA"/>
</dbReference>
<accession>A0A183CVM2</accession>
<reference evidence="1 2" key="2">
    <citation type="submission" date="2018-11" db="EMBL/GenBank/DDBJ databases">
        <authorList>
            <consortium name="Pathogen Informatics"/>
        </authorList>
    </citation>
    <scope>NUCLEOTIDE SEQUENCE [LARGE SCALE GENOMIC DNA]</scope>
</reference>
<dbReference type="Proteomes" id="UP000271098">
    <property type="component" value="Unassembled WGS sequence"/>
</dbReference>
<evidence type="ECO:0000313" key="3">
    <source>
        <dbReference type="WBParaSite" id="GPUH_0000051301-mRNA-1"/>
    </source>
</evidence>
<evidence type="ECO:0000313" key="2">
    <source>
        <dbReference type="Proteomes" id="UP000271098"/>
    </source>
</evidence>
<gene>
    <name evidence="1" type="ORF">GPUH_LOCUS513</name>
</gene>
<dbReference type="AlphaFoldDB" id="A0A183CVM2"/>
<protein>
    <submittedName>
        <fullName evidence="3">Integrase</fullName>
    </submittedName>
</protein>
<keyword evidence="2" id="KW-1185">Reference proteome</keyword>
<name>A0A183CVM2_9BILA</name>
<dbReference type="OrthoDB" id="5365701at2759"/>
<dbReference type="WBParaSite" id="GPUH_0000051301-mRNA-1">
    <property type="protein sequence ID" value="GPUH_0000051301-mRNA-1"/>
    <property type="gene ID" value="GPUH_0000051301"/>
</dbReference>
<sequence length="65" mass="7621">MVTEKDTRVSRIYPNLKYIREVSIKIALAIGKHCYELIDVTYEWPANDMKHGFPVPVVRRESVDE</sequence>
<dbReference type="Gene3D" id="3.40.50.720">
    <property type="entry name" value="NAD(P)-binding Rossmann-like Domain"/>
    <property type="match status" value="1"/>
</dbReference>
<organism evidence="3">
    <name type="scientific">Gongylonema pulchrum</name>
    <dbReference type="NCBI Taxonomy" id="637853"/>
    <lineage>
        <taxon>Eukaryota</taxon>
        <taxon>Metazoa</taxon>
        <taxon>Ecdysozoa</taxon>
        <taxon>Nematoda</taxon>
        <taxon>Chromadorea</taxon>
        <taxon>Rhabditida</taxon>
        <taxon>Spirurina</taxon>
        <taxon>Spiruromorpha</taxon>
        <taxon>Spiruroidea</taxon>
        <taxon>Gongylonematidae</taxon>
        <taxon>Gongylonema</taxon>
    </lineage>
</organism>
<proteinExistence type="predicted"/>
<evidence type="ECO:0000313" key="1">
    <source>
        <dbReference type="EMBL" id="VDK28221.1"/>
    </source>
</evidence>
<reference evidence="3" key="1">
    <citation type="submission" date="2016-06" db="UniProtKB">
        <authorList>
            <consortium name="WormBaseParasite"/>
        </authorList>
    </citation>
    <scope>IDENTIFICATION</scope>
</reference>